<dbReference type="InterPro" id="IPR011542">
    <property type="entry name" value="SUF_FeS_clus_asmbl_SufD"/>
</dbReference>
<evidence type="ECO:0000256" key="2">
    <source>
        <dbReference type="SAM" id="MobiDB-lite"/>
    </source>
</evidence>
<protein>
    <submittedName>
        <fullName evidence="4">Fe-S cluster assembly protein SufD</fullName>
    </submittedName>
</protein>
<dbReference type="GO" id="GO:0016226">
    <property type="term" value="P:iron-sulfur cluster assembly"/>
    <property type="evidence" value="ECO:0007669"/>
    <property type="project" value="InterPro"/>
</dbReference>
<feature type="region of interest" description="Disordered" evidence="2">
    <location>
        <begin position="1"/>
        <end position="20"/>
    </location>
</feature>
<comment type="caution">
    <text evidence="4">The sequence shown here is derived from an EMBL/GenBank/DDBJ whole genome shotgun (WGS) entry which is preliminary data.</text>
</comment>
<sequence>MTVTDHTQATADAAHSHGIVPDSSRADRVVSFDVDAFPVPTGREENWRFSAVRDLKPLFADEPADGHLEWSTSDLPAGVTLTEIPVDDAVVRTVRAPGDRASAVAAKHSGGAMVLAIAPNTVVDEPITIDLNGAGGDVRGHLLVEVGTSAEATVVITRTGTARYSELVSVDLCDNAGLNLVLQQQWDADAIHAGEVVARLGRDARLRGTVVTLGGKVVRLNTSAAFAGEGASVDLFGLYFADSGQHQEHQLFVDHAVPKCTSRVTYKGALAGASARSVWIGDVLIRAAAEGTDTYELNRNLVLTDGARADSVPNLEIETGEIEGAGHASATGRFDEEQMFYLRSRGISEEQARKLVVRGFFADLIHEIGVPAVEASLMKQIELELEHVEEEIEDE</sequence>
<accession>A0AAW7M5L1</accession>
<gene>
    <name evidence="4" type="primary">sufD</name>
    <name evidence="4" type="ORF">QQX10_12540</name>
</gene>
<dbReference type="InterPro" id="IPR055346">
    <property type="entry name" value="Fe-S_cluster_assembly_SufBD"/>
</dbReference>
<evidence type="ECO:0000259" key="3">
    <source>
        <dbReference type="Pfam" id="PF01458"/>
    </source>
</evidence>
<name>A0AAW7M5L1_9MICO</name>
<dbReference type="PANTHER" id="PTHR43575">
    <property type="entry name" value="PROTEIN ABCI7, CHLOROPLASTIC"/>
    <property type="match status" value="1"/>
</dbReference>
<dbReference type="InterPro" id="IPR000825">
    <property type="entry name" value="SUF_FeS_clus_asmbl_SufBD_core"/>
</dbReference>
<evidence type="ECO:0000313" key="4">
    <source>
        <dbReference type="EMBL" id="MDN4488995.1"/>
    </source>
</evidence>
<evidence type="ECO:0000313" key="5">
    <source>
        <dbReference type="Proteomes" id="UP001172737"/>
    </source>
</evidence>
<dbReference type="EMBL" id="JAUHPX010000009">
    <property type="protein sequence ID" value="MDN4488995.1"/>
    <property type="molecule type" value="Genomic_DNA"/>
</dbReference>
<comment type="similarity">
    <text evidence="1">Belongs to the iron-sulfur cluster assembly SufBD family.</text>
</comment>
<dbReference type="InterPro" id="IPR037284">
    <property type="entry name" value="SUF_FeS_clus_asmbl_SufBD_sf"/>
</dbReference>
<dbReference type="SUPFAM" id="SSF101960">
    <property type="entry name" value="Stabilizer of iron transporter SufD"/>
    <property type="match status" value="1"/>
</dbReference>
<dbReference type="Proteomes" id="UP001172737">
    <property type="component" value="Unassembled WGS sequence"/>
</dbReference>
<feature type="compositionally biased region" description="Low complexity" evidence="2">
    <location>
        <begin position="1"/>
        <end position="13"/>
    </location>
</feature>
<dbReference type="PANTHER" id="PTHR43575:SF1">
    <property type="entry name" value="PROTEIN ABCI7, CHLOROPLASTIC"/>
    <property type="match status" value="1"/>
</dbReference>
<reference evidence="4" key="1">
    <citation type="submission" date="2023-06" db="EMBL/GenBank/DDBJ databases">
        <title>Sysu t00039.</title>
        <authorList>
            <person name="Gao L."/>
            <person name="Fang B.-Z."/>
            <person name="Li W.-J."/>
        </authorList>
    </citation>
    <scope>NUCLEOTIDE SEQUENCE</scope>
    <source>
        <strain evidence="4">SYSU T00039</strain>
    </source>
</reference>
<keyword evidence="5" id="KW-1185">Reference proteome</keyword>
<dbReference type="RefSeq" id="WP_301121658.1">
    <property type="nucleotide sequence ID" value="NZ_JAUHPX010000009.1"/>
</dbReference>
<organism evidence="4 5">
    <name type="scientific">Demequina lignilytica</name>
    <dbReference type="NCBI Taxonomy" id="3051663"/>
    <lineage>
        <taxon>Bacteria</taxon>
        <taxon>Bacillati</taxon>
        <taxon>Actinomycetota</taxon>
        <taxon>Actinomycetes</taxon>
        <taxon>Micrococcales</taxon>
        <taxon>Demequinaceae</taxon>
        <taxon>Demequina</taxon>
    </lineage>
</organism>
<dbReference type="AlphaFoldDB" id="A0AAW7M5L1"/>
<feature type="domain" description="SUF system FeS cluster assembly SufBD core" evidence="3">
    <location>
        <begin position="137"/>
        <end position="360"/>
    </location>
</feature>
<proteinExistence type="inferred from homology"/>
<dbReference type="Pfam" id="PF01458">
    <property type="entry name" value="SUFBD_core"/>
    <property type="match status" value="1"/>
</dbReference>
<evidence type="ECO:0000256" key="1">
    <source>
        <dbReference type="ARBA" id="ARBA00043967"/>
    </source>
</evidence>
<dbReference type="NCBIfam" id="TIGR01981">
    <property type="entry name" value="sufD"/>
    <property type="match status" value="1"/>
</dbReference>